<evidence type="ECO:0000313" key="10">
    <source>
        <dbReference type="Proteomes" id="UP000799423"/>
    </source>
</evidence>
<evidence type="ECO:0000313" key="9">
    <source>
        <dbReference type="EMBL" id="KAF2853555.1"/>
    </source>
</evidence>
<dbReference type="EMBL" id="MU006295">
    <property type="protein sequence ID" value="KAF2853555.1"/>
    <property type="molecule type" value="Genomic_DNA"/>
</dbReference>
<evidence type="ECO:0000259" key="8">
    <source>
        <dbReference type="PROSITE" id="PS50879"/>
    </source>
</evidence>
<dbReference type="InterPro" id="IPR036397">
    <property type="entry name" value="RNaseH_sf"/>
</dbReference>
<dbReference type="InterPro" id="IPR050092">
    <property type="entry name" value="RNase_H"/>
</dbReference>
<evidence type="ECO:0000256" key="7">
    <source>
        <dbReference type="ARBA" id="ARBA00022801"/>
    </source>
</evidence>
<protein>
    <recommendedName>
        <fullName evidence="3">ribonuclease H</fullName>
        <ecNumber evidence="3">3.1.26.4</ecNumber>
    </recommendedName>
</protein>
<comment type="catalytic activity">
    <reaction evidence="1">
        <text>Endonucleolytic cleavage to 5'-phosphomonoester.</text>
        <dbReference type="EC" id="3.1.26.4"/>
    </reaction>
</comment>
<dbReference type="GO" id="GO:0003676">
    <property type="term" value="F:nucleic acid binding"/>
    <property type="evidence" value="ECO:0007669"/>
    <property type="project" value="InterPro"/>
</dbReference>
<evidence type="ECO:0000256" key="4">
    <source>
        <dbReference type="ARBA" id="ARBA00022722"/>
    </source>
</evidence>
<dbReference type="Pfam" id="PF00075">
    <property type="entry name" value="RNase_H"/>
    <property type="match status" value="1"/>
</dbReference>
<evidence type="ECO:0000256" key="5">
    <source>
        <dbReference type="ARBA" id="ARBA00022723"/>
    </source>
</evidence>
<evidence type="ECO:0000256" key="6">
    <source>
        <dbReference type="ARBA" id="ARBA00022759"/>
    </source>
</evidence>
<dbReference type="Gene3D" id="3.30.420.10">
    <property type="entry name" value="Ribonuclease H-like superfamily/Ribonuclease H"/>
    <property type="match status" value="1"/>
</dbReference>
<dbReference type="PANTHER" id="PTHR10642:SF26">
    <property type="entry name" value="RIBONUCLEASE H1"/>
    <property type="match status" value="1"/>
</dbReference>
<sequence>MPFIMVFQVDGGCRNNGYYGAIAAAACVLLRRNGQPGLCWTEHLPDYPTPTNQRAELAAIILALKTALRRDEELNIRTTLDITIQSDSKYAINCMNVWMQKWVHNGWMNAAGRDVANRDLLEKATHLEDEIREQNGDITYQWIPRSENGDADRCCIDAMDDM</sequence>
<gene>
    <name evidence="9" type="ORF">T440DRAFT_444489</name>
</gene>
<organism evidence="9 10">
    <name type="scientific">Plenodomus tracheiphilus IPT5</name>
    <dbReference type="NCBI Taxonomy" id="1408161"/>
    <lineage>
        <taxon>Eukaryota</taxon>
        <taxon>Fungi</taxon>
        <taxon>Dikarya</taxon>
        <taxon>Ascomycota</taxon>
        <taxon>Pezizomycotina</taxon>
        <taxon>Dothideomycetes</taxon>
        <taxon>Pleosporomycetidae</taxon>
        <taxon>Pleosporales</taxon>
        <taxon>Pleosporineae</taxon>
        <taxon>Leptosphaeriaceae</taxon>
        <taxon>Plenodomus</taxon>
    </lineage>
</organism>
<dbReference type="EC" id="3.1.26.4" evidence="3"/>
<keyword evidence="5" id="KW-0479">Metal-binding</keyword>
<accession>A0A6A7BGD7</accession>
<dbReference type="OrthoDB" id="407198at2759"/>
<dbReference type="InterPro" id="IPR012337">
    <property type="entry name" value="RNaseH-like_sf"/>
</dbReference>
<dbReference type="PANTHER" id="PTHR10642">
    <property type="entry name" value="RIBONUCLEASE H1"/>
    <property type="match status" value="1"/>
</dbReference>
<keyword evidence="6" id="KW-0255">Endonuclease</keyword>
<dbReference type="PROSITE" id="PS50879">
    <property type="entry name" value="RNASE_H_1"/>
    <property type="match status" value="1"/>
</dbReference>
<keyword evidence="4" id="KW-0540">Nuclease</keyword>
<keyword evidence="10" id="KW-1185">Reference proteome</keyword>
<dbReference type="GO" id="GO:0004523">
    <property type="term" value="F:RNA-DNA hybrid ribonuclease activity"/>
    <property type="evidence" value="ECO:0007669"/>
    <property type="project" value="UniProtKB-EC"/>
</dbReference>
<dbReference type="InterPro" id="IPR002156">
    <property type="entry name" value="RNaseH_domain"/>
</dbReference>
<comment type="similarity">
    <text evidence="2">Belongs to the RNase H family.</text>
</comment>
<feature type="domain" description="RNase H type-1" evidence="8">
    <location>
        <begin position="1"/>
        <end position="162"/>
    </location>
</feature>
<keyword evidence="7" id="KW-0378">Hydrolase</keyword>
<name>A0A6A7BGD7_9PLEO</name>
<dbReference type="SUPFAM" id="SSF53098">
    <property type="entry name" value="Ribonuclease H-like"/>
    <property type="match status" value="1"/>
</dbReference>
<dbReference type="GO" id="GO:0046872">
    <property type="term" value="F:metal ion binding"/>
    <property type="evidence" value="ECO:0007669"/>
    <property type="project" value="UniProtKB-KW"/>
</dbReference>
<dbReference type="AlphaFoldDB" id="A0A6A7BGD7"/>
<evidence type="ECO:0000256" key="1">
    <source>
        <dbReference type="ARBA" id="ARBA00000077"/>
    </source>
</evidence>
<dbReference type="GO" id="GO:0043137">
    <property type="term" value="P:DNA replication, removal of RNA primer"/>
    <property type="evidence" value="ECO:0007669"/>
    <property type="project" value="TreeGrafter"/>
</dbReference>
<dbReference type="Proteomes" id="UP000799423">
    <property type="component" value="Unassembled WGS sequence"/>
</dbReference>
<reference evidence="9" key="1">
    <citation type="submission" date="2020-01" db="EMBL/GenBank/DDBJ databases">
        <authorList>
            <consortium name="DOE Joint Genome Institute"/>
            <person name="Haridas S."/>
            <person name="Albert R."/>
            <person name="Binder M."/>
            <person name="Bloem J."/>
            <person name="Labutti K."/>
            <person name="Salamov A."/>
            <person name="Andreopoulos B."/>
            <person name="Baker S.E."/>
            <person name="Barry K."/>
            <person name="Bills G."/>
            <person name="Bluhm B.H."/>
            <person name="Cannon C."/>
            <person name="Castanera R."/>
            <person name="Culley D.E."/>
            <person name="Daum C."/>
            <person name="Ezra D."/>
            <person name="Gonzalez J.B."/>
            <person name="Henrissat B."/>
            <person name="Kuo A."/>
            <person name="Liang C."/>
            <person name="Lipzen A."/>
            <person name="Lutzoni F."/>
            <person name="Magnuson J."/>
            <person name="Mondo S."/>
            <person name="Nolan M."/>
            <person name="Ohm R."/>
            <person name="Pangilinan J."/>
            <person name="Park H.-J."/>
            <person name="Ramirez L."/>
            <person name="Alfaro M."/>
            <person name="Sun H."/>
            <person name="Tritt A."/>
            <person name="Yoshinaga Y."/>
            <person name="Zwiers L.-H."/>
            <person name="Turgeon B.G."/>
            <person name="Goodwin S.B."/>
            <person name="Spatafora J.W."/>
            <person name="Crous P.W."/>
            <person name="Grigoriev I.V."/>
        </authorList>
    </citation>
    <scope>NUCLEOTIDE SEQUENCE</scope>
    <source>
        <strain evidence="9">IPT5</strain>
    </source>
</reference>
<proteinExistence type="inferred from homology"/>
<evidence type="ECO:0000256" key="2">
    <source>
        <dbReference type="ARBA" id="ARBA00005300"/>
    </source>
</evidence>
<evidence type="ECO:0000256" key="3">
    <source>
        <dbReference type="ARBA" id="ARBA00012180"/>
    </source>
</evidence>